<evidence type="ECO:0000259" key="1">
    <source>
        <dbReference type="Pfam" id="PF19694"/>
    </source>
</evidence>
<dbReference type="Pfam" id="PF19694">
    <property type="entry name" value="DUF6194"/>
    <property type="match status" value="1"/>
</dbReference>
<name>A0A6G9XQU9_NOCBR</name>
<accession>A0A6G9XQU9</accession>
<sequence length="157" mass="17352">MTIDEIIELLTDLDGILILQPGPGDGTPEIAWGDKFFYYSPDGTVPTNTQPVATIVTKDYPDDQSSRLDRPDAFRLNISVGKQAFIDTLGYSPREIPDAVDYGSTDVFLPHPTYASAGWVAVVDPAARTSDSARRLLRAAYDRASARYERRTVTEPR</sequence>
<reference evidence="2 3" key="1">
    <citation type="journal article" date="2019" name="ACS Chem. Biol.">
        <title>Identification and Mobilization of a Cryptic Antibiotic Biosynthesis Gene Locus from a Human-Pathogenic Nocardia Isolate.</title>
        <authorList>
            <person name="Herisse M."/>
            <person name="Ishida K."/>
            <person name="Porter J.L."/>
            <person name="Howden B."/>
            <person name="Hertweck C."/>
            <person name="Stinear T.P."/>
            <person name="Pidot S.J."/>
        </authorList>
    </citation>
    <scope>NUCLEOTIDE SEQUENCE [LARGE SCALE GENOMIC DNA]</scope>
    <source>
        <strain evidence="2 3">AUSMDU00024985</strain>
    </source>
</reference>
<dbReference type="RefSeq" id="WP_167462271.1">
    <property type="nucleotide sequence ID" value="NZ_CP046171.1"/>
</dbReference>
<gene>
    <name evidence="2" type="ORF">F5X71_13580</name>
</gene>
<dbReference type="Proteomes" id="UP000501705">
    <property type="component" value="Chromosome"/>
</dbReference>
<evidence type="ECO:0000313" key="3">
    <source>
        <dbReference type="Proteomes" id="UP000501705"/>
    </source>
</evidence>
<proteinExistence type="predicted"/>
<protein>
    <recommendedName>
        <fullName evidence="1">DUF6194 domain-containing protein</fullName>
    </recommendedName>
</protein>
<dbReference type="AlphaFoldDB" id="A0A6G9XQU9"/>
<feature type="domain" description="DUF6194" evidence="1">
    <location>
        <begin position="1"/>
        <end position="152"/>
    </location>
</feature>
<dbReference type="InterPro" id="IPR045676">
    <property type="entry name" value="DUF6194"/>
</dbReference>
<dbReference type="EMBL" id="CP046171">
    <property type="protein sequence ID" value="QIS03203.1"/>
    <property type="molecule type" value="Genomic_DNA"/>
</dbReference>
<organism evidence="2 3">
    <name type="scientific">Nocardia brasiliensis</name>
    <dbReference type="NCBI Taxonomy" id="37326"/>
    <lineage>
        <taxon>Bacteria</taxon>
        <taxon>Bacillati</taxon>
        <taxon>Actinomycetota</taxon>
        <taxon>Actinomycetes</taxon>
        <taxon>Mycobacteriales</taxon>
        <taxon>Nocardiaceae</taxon>
        <taxon>Nocardia</taxon>
    </lineage>
</organism>
<evidence type="ECO:0000313" key="2">
    <source>
        <dbReference type="EMBL" id="QIS03203.1"/>
    </source>
</evidence>